<accession>A0A1N7RQF8</accession>
<dbReference type="AlphaFoldDB" id="A0A1N7RQF8"/>
<comment type="caution">
    <text evidence="1">The sequence shown here is derived from an EMBL/GenBank/DDBJ whole genome shotgun (WGS) entry which is preliminary data.</text>
</comment>
<dbReference type="EMBL" id="CYGY02000011">
    <property type="protein sequence ID" value="SIT37347.1"/>
    <property type="molecule type" value="Genomic_DNA"/>
</dbReference>
<dbReference type="Proteomes" id="UP000195569">
    <property type="component" value="Unassembled WGS sequence"/>
</dbReference>
<name>A0A1N7RQF8_9BURK</name>
<protein>
    <submittedName>
        <fullName evidence="1">Uncharacterized protein</fullName>
    </submittedName>
</protein>
<gene>
    <name evidence="1" type="ORF">BN2476_110243</name>
</gene>
<organism evidence="1 2">
    <name type="scientific">Paraburkholderia piptadeniae</name>
    <dbReference type="NCBI Taxonomy" id="1701573"/>
    <lineage>
        <taxon>Bacteria</taxon>
        <taxon>Pseudomonadati</taxon>
        <taxon>Pseudomonadota</taxon>
        <taxon>Betaproteobacteria</taxon>
        <taxon>Burkholderiales</taxon>
        <taxon>Burkholderiaceae</taxon>
        <taxon>Paraburkholderia</taxon>
    </lineage>
</organism>
<reference evidence="1" key="1">
    <citation type="submission" date="2016-12" db="EMBL/GenBank/DDBJ databases">
        <authorList>
            <person name="Moulin L."/>
        </authorList>
    </citation>
    <scope>NUCLEOTIDE SEQUENCE [LARGE SCALE GENOMIC DNA]</scope>
    <source>
        <strain evidence="1">STM 7183</strain>
    </source>
</reference>
<evidence type="ECO:0000313" key="2">
    <source>
        <dbReference type="Proteomes" id="UP000195569"/>
    </source>
</evidence>
<proteinExistence type="predicted"/>
<keyword evidence="2" id="KW-1185">Reference proteome</keyword>
<evidence type="ECO:0000313" key="1">
    <source>
        <dbReference type="EMBL" id="SIT37347.1"/>
    </source>
</evidence>
<sequence>MLFIPIWRFEIQCDADASRNIQGAKVYSLSLALIAARVSQALYASTALTDRKLNLSHIAVAAVVCAALVACSRKDSLFSLAPNYSAQTVQTVSDVEGCIAGRWQSSVRHFSEVRANGAVRIEAQSLFRGIAIGVRLRPHANDTLVEYFQRRVADPIYRSMVRECTRTLASAGH</sequence>